<proteinExistence type="predicted"/>
<accession>A0ABW3GX53</accession>
<dbReference type="Proteomes" id="UP001596976">
    <property type="component" value="Unassembled WGS sequence"/>
</dbReference>
<dbReference type="EMBL" id="JBHTJF010000025">
    <property type="protein sequence ID" value="MFD0943759.1"/>
    <property type="molecule type" value="Genomic_DNA"/>
</dbReference>
<keyword evidence="2" id="KW-0548">Nucleotidyltransferase</keyword>
<feature type="domain" description="Reverse transcriptase" evidence="1">
    <location>
        <begin position="64"/>
        <end position="372"/>
    </location>
</feature>
<reference evidence="3" key="1">
    <citation type="journal article" date="2019" name="Int. J. Syst. Evol. Microbiol.">
        <title>The Global Catalogue of Microorganisms (GCM) 10K type strain sequencing project: providing services to taxonomists for standard genome sequencing and annotation.</title>
        <authorList>
            <consortium name="The Broad Institute Genomics Platform"/>
            <consortium name="The Broad Institute Genome Sequencing Center for Infectious Disease"/>
            <person name="Wu L."/>
            <person name="Ma J."/>
        </authorList>
    </citation>
    <scope>NUCLEOTIDE SEQUENCE [LARGE SCALE GENOMIC DNA]</scope>
    <source>
        <strain evidence="3">CCUG 63563</strain>
    </source>
</reference>
<dbReference type="GO" id="GO:0003964">
    <property type="term" value="F:RNA-directed DNA polymerase activity"/>
    <property type="evidence" value="ECO:0007669"/>
    <property type="project" value="UniProtKB-KW"/>
</dbReference>
<evidence type="ECO:0000313" key="2">
    <source>
        <dbReference type="EMBL" id="MFD0943759.1"/>
    </source>
</evidence>
<keyword evidence="3" id="KW-1185">Reference proteome</keyword>
<dbReference type="RefSeq" id="WP_381012136.1">
    <property type="nucleotide sequence ID" value="NZ_JBHTJF010000025.1"/>
</dbReference>
<evidence type="ECO:0000313" key="3">
    <source>
        <dbReference type="Proteomes" id="UP001596976"/>
    </source>
</evidence>
<gene>
    <name evidence="2" type="ORF">ACFQ0V_08210</name>
</gene>
<keyword evidence="2" id="KW-0695">RNA-directed DNA polymerase</keyword>
<sequence>MNQSNGPQHQLHNLSSSSIIKWEKYKTKGYLHFDERIHIGHMKANLLNEDWVASYAFLPFIHFEMNSKRYVTIKEVDELGQVIKRKEQGKPKSRKIFYAAHKDGYIYKYYGDLLNNAYNKYAVDNHIDDSVIAYRNNKPGKNNIDFAFEVFNHLFKFENAVVITSDFTKYFDNISHQTLKQNIGRVLGVETLKRDWYQVFKNLTRFTYVDRKDIDMFLEAKHGRTLNKKIKTYKINRIMTSSEFRTFKKEYLKHNPNPDSYGIPQGSSMSAVCSNVHLIDFDKEVIDWCNKRSANAMYRRYCDDLIVIIPLERQNTREFESIRNELFEIIDKYKSDGLDVQPEKTEIRLWDGDYILDEQLQPSKLDYLGFVTDGQMIQLREKSLFNYYTRAYRKAKTVKRIEYATGRPGPKRSLYDLYTHLGFDYKNRGNFVTYAYRAHRKMCQLPVKSLIKKQVKRHWGKIHRRLN</sequence>
<dbReference type="InterPro" id="IPR043502">
    <property type="entry name" value="DNA/RNA_pol_sf"/>
</dbReference>
<dbReference type="Pfam" id="PF00078">
    <property type="entry name" value="RVT_1"/>
    <property type="match status" value="1"/>
</dbReference>
<organism evidence="2 3">
    <name type="scientific">Savagea faecisuis</name>
    <dbReference type="NCBI Taxonomy" id="1274803"/>
    <lineage>
        <taxon>Bacteria</taxon>
        <taxon>Bacillati</taxon>
        <taxon>Bacillota</taxon>
        <taxon>Bacilli</taxon>
        <taxon>Bacillales</taxon>
        <taxon>Caryophanaceae</taxon>
        <taxon>Savagea</taxon>
    </lineage>
</organism>
<name>A0ABW3GX53_9BACL</name>
<dbReference type="InterPro" id="IPR000477">
    <property type="entry name" value="RT_dom"/>
</dbReference>
<protein>
    <submittedName>
        <fullName evidence="2">Reverse transcriptase domain-containing protein</fullName>
    </submittedName>
</protein>
<dbReference type="PROSITE" id="PS50878">
    <property type="entry name" value="RT_POL"/>
    <property type="match status" value="1"/>
</dbReference>
<dbReference type="PANTHER" id="PTHR34047:SF8">
    <property type="entry name" value="PROTEIN YKFC"/>
    <property type="match status" value="1"/>
</dbReference>
<dbReference type="InterPro" id="IPR051083">
    <property type="entry name" value="GrpII_Intron_Splice-Mob/Def"/>
</dbReference>
<evidence type="ECO:0000259" key="1">
    <source>
        <dbReference type="PROSITE" id="PS50878"/>
    </source>
</evidence>
<comment type="caution">
    <text evidence="2">The sequence shown here is derived from an EMBL/GenBank/DDBJ whole genome shotgun (WGS) entry which is preliminary data.</text>
</comment>
<dbReference type="SUPFAM" id="SSF56672">
    <property type="entry name" value="DNA/RNA polymerases"/>
    <property type="match status" value="1"/>
</dbReference>
<dbReference type="PANTHER" id="PTHR34047">
    <property type="entry name" value="NUCLEAR INTRON MATURASE 1, MITOCHONDRIAL-RELATED"/>
    <property type="match status" value="1"/>
</dbReference>
<keyword evidence="2" id="KW-0808">Transferase</keyword>